<protein>
    <recommendedName>
        <fullName evidence="7">Small-conductance mechanosensitive channel</fullName>
    </recommendedName>
</protein>
<evidence type="ECO:0000259" key="9">
    <source>
        <dbReference type="Pfam" id="PF21082"/>
    </source>
</evidence>
<dbReference type="RefSeq" id="WP_377246245.1">
    <property type="nucleotide sequence ID" value="NZ_JBHLXP010000004.1"/>
</dbReference>
<feature type="domain" description="Mechanosensitive ion channel MscS C-terminal" evidence="9">
    <location>
        <begin position="184"/>
        <end position="266"/>
    </location>
</feature>
<evidence type="ECO:0000256" key="1">
    <source>
        <dbReference type="ARBA" id="ARBA00004651"/>
    </source>
</evidence>
<comment type="caution">
    <text evidence="11">The sequence shown here is derived from an EMBL/GenBank/DDBJ whole genome shotgun (WGS) entry which is preliminary data.</text>
</comment>
<dbReference type="SUPFAM" id="SSF50182">
    <property type="entry name" value="Sm-like ribonucleoproteins"/>
    <property type="match status" value="1"/>
</dbReference>
<keyword evidence="7" id="KW-0406">Ion transport</keyword>
<dbReference type="PANTHER" id="PTHR30221:SF1">
    <property type="entry name" value="SMALL-CONDUCTANCE MECHANOSENSITIVE CHANNEL"/>
    <property type="match status" value="1"/>
</dbReference>
<evidence type="ECO:0000256" key="3">
    <source>
        <dbReference type="ARBA" id="ARBA00022475"/>
    </source>
</evidence>
<reference evidence="11 12" key="1">
    <citation type="submission" date="2024-09" db="EMBL/GenBank/DDBJ databases">
        <authorList>
            <person name="Sun Q."/>
            <person name="Mori K."/>
        </authorList>
    </citation>
    <scope>NUCLEOTIDE SEQUENCE [LARGE SCALE GENOMIC DNA]</scope>
    <source>
        <strain evidence="11 12">KCTC 23315</strain>
    </source>
</reference>
<evidence type="ECO:0000259" key="10">
    <source>
        <dbReference type="Pfam" id="PF21088"/>
    </source>
</evidence>
<keyword evidence="6 7" id="KW-0472">Membrane</keyword>
<evidence type="ECO:0000256" key="2">
    <source>
        <dbReference type="ARBA" id="ARBA00008017"/>
    </source>
</evidence>
<comment type="caution">
    <text evidence="7">Lacks conserved residue(s) required for the propagation of feature annotation.</text>
</comment>
<keyword evidence="7" id="KW-0813">Transport</keyword>
<comment type="subcellular location">
    <subcellularLocation>
        <location evidence="7">Cell inner membrane</location>
        <topology evidence="7">Multi-pass membrane protein</topology>
    </subcellularLocation>
    <subcellularLocation>
        <location evidence="1">Cell membrane</location>
        <topology evidence="1">Multi-pass membrane protein</topology>
    </subcellularLocation>
</comment>
<dbReference type="Gene3D" id="1.10.287.1260">
    <property type="match status" value="1"/>
</dbReference>
<dbReference type="PANTHER" id="PTHR30221">
    <property type="entry name" value="SMALL-CONDUCTANCE MECHANOSENSITIVE CHANNEL"/>
    <property type="match status" value="1"/>
</dbReference>
<feature type="domain" description="Mechanosensitive ion channel MscS" evidence="8">
    <location>
        <begin position="112"/>
        <end position="177"/>
    </location>
</feature>
<keyword evidence="4 7" id="KW-0812">Transmembrane</keyword>
<dbReference type="SUPFAM" id="SSF82861">
    <property type="entry name" value="Mechanosensitive channel protein MscS (YggB), transmembrane region"/>
    <property type="match status" value="1"/>
</dbReference>
<dbReference type="InterPro" id="IPR010920">
    <property type="entry name" value="LSM_dom_sf"/>
</dbReference>
<sequence>MQQEVQVITQSLTFLQKNQDLIIGFCLKLLVAIVIFYIGRWVALGVSRLVGKALLLRHVDRAVVSFLSSIVYAAGLIAVTLMALSQLGIQTASFLAILGAAGLAVALALQGSLSNFASGVLIIVFRPFKSGDLVEVAGISGVVERIDIFQTIFKTGDNKKIIVPNSQITGGAIINYSAEKRRRIDLTISISYDSDLRVAKQILHDILQADSRVLKDPAAVIAVGALADSSVQLIVRPWVEATDYWAVYWDSLEKIKLQFDAAGIEIPFPQMSLHMKPHKDEA</sequence>
<feature type="transmembrane region" description="Helical" evidence="7">
    <location>
        <begin position="91"/>
        <end position="109"/>
    </location>
</feature>
<dbReference type="Pfam" id="PF21088">
    <property type="entry name" value="MS_channel_1st"/>
    <property type="match status" value="1"/>
</dbReference>
<comment type="subunit">
    <text evidence="7">Homoheptamer.</text>
</comment>
<dbReference type="InterPro" id="IPR049278">
    <property type="entry name" value="MS_channel_C"/>
</dbReference>
<evidence type="ECO:0000259" key="8">
    <source>
        <dbReference type="Pfam" id="PF00924"/>
    </source>
</evidence>
<dbReference type="InterPro" id="IPR045275">
    <property type="entry name" value="MscS_archaea/bacteria_type"/>
</dbReference>
<dbReference type="InterPro" id="IPR023408">
    <property type="entry name" value="MscS_beta-dom_sf"/>
</dbReference>
<name>A0ABV6BH88_9GAMM</name>
<comment type="function">
    <text evidence="7">Mechanosensitive channel that participates in the regulation of osmotic pressure changes within the cell, opening in response to stretch forces in the membrane lipid bilayer, without the need for other proteins. Contributes to normal resistance to hypoosmotic shock. Forms an ion channel of 1.0 nanosiemens conductance with a slight preference for anions.</text>
</comment>
<evidence type="ECO:0000313" key="11">
    <source>
        <dbReference type="EMBL" id="MFC0049764.1"/>
    </source>
</evidence>
<dbReference type="SUPFAM" id="SSF82689">
    <property type="entry name" value="Mechanosensitive channel protein MscS (YggB), C-terminal domain"/>
    <property type="match status" value="1"/>
</dbReference>
<gene>
    <name evidence="11" type="ORF">ACFFJP_15805</name>
</gene>
<dbReference type="Proteomes" id="UP001589813">
    <property type="component" value="Unassembled WGS sequence"/>
</dbReference>
<evidence type="ECO:0000256" key="4">
    <source>
        <dbReference type="ARBA" id="ARBA00022692"/>
    </source>
</evidence>
<keyword evidence="7" id="KW-0997">Cell inner membrane</keyword>
<organism evidence="11 12">
    <name type="scientific">Rheinheimera tilapiae</name>
    <dbReference type="NCBI Taxonomy" id="875043"/>
    <lineage>
        <taxon>Bacteria</taxon>
        <taxon>Pseudomonadati</taxon>
        <taxon>Pseudomonadota</taxon>
        <taxon>Gammaproteobacteria</taxon>
        <taxon>Chromatiales</taxon>
        <taxon>Chromatiaceae</taxon>
        <taxon>Rheinheimera</taxon>
    </lineage>
</organism>
<feature type="transmembrane region" description="Helical" evidence="7">
    <location>
        <begin position="21"/>
        <end position="43"/>
    </location>
</feature>
<dbReference type="InterPro" id="IPR049142">
    <property type="entry name" value="MS_channel_1st"/>
</dbReference>
<evidence type="ECO:0000256" key="6">
    <source>
        <dbReference type="ARBA" id="ARBA00023136"/>
    </source>
</evidence>
<feature type="domain" description="Mechanosensitive ion channel transmembrane helices 2/3" evidence="10">
    <location>
        <begin position="77"/>
        <end position="110"/>
    </location>
</feature>
<dbReference type="Gene3D" id="2.30.30.60">
    <property type="match status" value="1"/>
</dbReference>
<keyword evidence="7" id="KW-0407">Ion channel</keyword>
<comment type="similarity">
    <text evidence="2 7">Belongs to the MscS (TC 1.A.23) family.</text>
</comment>
<dbReference type="InterPro" id="IPR011014">
    <property type="entry name" value="MscS_channel_TM-2"/>
</dbReference>
<keyword evidence="12" id="KW-1185">Reference proteome</keyword>
<feature type="transmembrane region" description="Helical" evidence="7">
    <location>
        <begin position="63"/>
        <end position="84"/>
    </location>
</feature>
<keyword evidence="3" id="KW-1003">Cell membrane</keyword>
<dbReference type="Pfam" id="PF21082">
    <property type="entry name" value="MS_channel_3rd"/>
    <property type="match status" value="1"/>
</dbReference>
<keyword evidence="5 7" id="KW-1133">Transmembrane helix</keyword>
<evidence type="ECO:0000256" key="5">
    <source>
        <dbReference type="ARBA" id="ARBA00022989"/>
    </source>
</evidence>
<accession>A0ABV6BH88</accession>
<dbReference type="Pfam" id="PF05552">
    <property type="entry name" value="MS_channel_1st_1"/>
    <property type="match status" value="1"/>
</dbReference>
<dbReference type="InterPro" id="IPR006685">
    <property type="entry name" value="MscS_channel_2nd"/>
</dbReference>
<dbReference type="Gene3D" id="3.30.70.100">
    <property type="match status" value="1"/>
</dbReference>
<evidence type="ECO:0000313" key="12">
    <source>
        <dbReference type="Proteomes" id="UP001589813"/>
    </source>
</evidence>
<dbReference type="InterPro" id="IPR008910">
    <property type="entry name" value="MSC_TM_helix"/>
</dbReference>
<dbReference type="Pfam" id="PF00924">
    <property type="entry name" value="MS_channel_2nd"/>
    <property type="match status" value="1"/>
</dbReference>
<dbReference type="InterPro" id="IPR011066">
    <property type="entry name" value="MscS_channel_C_sf"/>
</dbReference>
<evidence type="ECO:0000256" key="7">
    <source>
        <dbReference type="RuleBase" id="RU369025"/>
    </source>
</evidence>
<dbReference type="EMBL" id="JBHLXP010000004">
    <property type="protein sequence ID" value="MFC0049764.1"/>
    <property type="molecule type" value="Genomic_DNA"/>
</dbReference>
<proteinExistence type="inferred from homology"/>